<dbReference type="AlphaFoldDB" id="A0A378U6L0"/>
<evidence type="ECO:0000256" key="1">
    <source>
        <dbReference type="SAM" id="Phobius"/>
    </source>
</evidence>
<feature type="transmembrane region" description="Helical" evidence="1">
    <location>
        <begin position="16"/>
        <end position="35"/>
    </location>
</feature>
<dbReference type="Proteomes" id="UP000255024">
    <property type="component" value="Unassembled WGS sequence"/>
</dbReference>
<feature type="transmembrane region" description="Helical" evidence="1">
    <location>
        <begin position="55"/>
        <end position="74"/>
    </location>
</feature>
<protein>
    <submittedName>
        <fullName evidence="2">Protein of uncharacterized function (DUF3098)</fullName>
    </submittedName>
</protein>
<organism evidence="2 3">
    <name type="scientific">Myroides odoratus</name>
    <name type="common">Flavobacterium odoratum</name>
    <dbReference type="NCBI Taxonomy" id="256"/>
    <lineage>
        <taxon>Bacteria</taxon>
        <taxon>Pseudomonadati</taxon>
        <taxon>Bacteroidota</taxon>
        <taxon>Flavobacteriia</taxon>
        <taxon>Flavobacteriales</taxon>
        <taxon>Flavobacteriaceae</taxon>
        <taxon>Myroides</taxon>
    </lineage>
</organism>
<sequence length="81" mass="9053">MKKDNNPSGFLFSKQNYTLLLVSFAVIALSFILMGGASNDDPTQFNEAIYSFRRIHLAPAVFFIGIGVAIYSIFKKDKKQS</sequence>
<keyword evidence="1" id="KW-0812">Transmembrane</keyword>
<proteinExistence type="predicted"/>
<dbReference type="Pfam" id="PF11297">
    <property type="entry name" value="DUF3098"/>
    <property type="match status" value="1"/>
</dbReference>
<dbReference type="RefSeq" id="WP_115092441.1">
    <property type="nucleotide sequence ID" value="NZ_CP068107.1"/>
</dbReference>
<evidence type="ECO:0000313" key="3">
    <source>
        <dbReference type="Proteomes" id="UP000255024"/>
    </source>
</evidence>
<keyword evidence="1" id="KW-0472">Membrane</keyword>
<keyword evidence="1" id="KW-1133">Transmembrane helix</keyword>
<evidence type="ECO:0000313" key="2">
    <source>
        <dbReference type="EMBL" id="STZ69803.1"/>
    </source>
</evidence>
<reference evidence="2 3" key="1">
    <citation type="submission" date="2018-06" db="EMBL/GenBank/DDBJ databases">
        <authorList>
            <consortium name="Pathogen Informatics"/>
            <person name="Doyle S."/>
        </authorList>
    </citation>
    <scope>NUCLEOTIDE SEQUENCE [LARGE SCALE GENOMIC DNA]</scope>
    <source>
        <strain evidence="2 3">NCTC11179</strain>
    </source>
</reference>
<name>A0A378U6L0_MYROD</name>
<dbReference type="EMBL" id="UGQL01000002">
    <property type="protein sequence ID" value="STZ69803.1"/>
    <property type="molecule type" value="Genomic_DNA"/>
</dbReference>
<keyword evidence="3" id="KW-1185">Reference proteome</keyword>
<dbReference type="InterPro" id="IPR021448">
    <property type="entry name" value="DUF3098"/>
</dbReference>
<gene>
    <name evidence="2" type="ORF">NCTC11179_03320</name>
</gene>
<accession>A0A378U6L0</accession>